<dbReference type="Pfam" id="PF07491">
    <property type="entry name" value="PPI_Ypi1"/>
    <property type="match status" value="1"/>
</dbReference>
<dbReference type="GO" id="GO:0004865">
    <property type="term" value="F:protein serine/threonine phosphatase inhibitor activity"/>
    <property type="evidence" value="ECO:0007669"/>
    <property type="project" value="InterPro"/>
</dbReference>
<dbReference type="OrthoDB" id="312924at2759"/>
<feature type="compositionally biased region" description="Basic and acidic residues" evidence="1">
    <location>
        <begin position="94"/>
        <end position="105"/>
    </location>
</feature>
<evidence type="ECO:0000256" key="1">
    <source>
        <dbReference type="SAM" id="MobiDB-lite"/>
    </source>
</evidence>
<dbReference type="GO" id="GO:0008157">
    <property type="term" value="F:protein phosphatase 1 binding"/>
    <property type="evidence" value="ECO:0007669"/>
    <property type="project" value="TreeGrafter"/>
</dbReference>
<dbReference type="Proteomes" id="UP000039865">
    <property type="component" value="Unassembled WGS sequence"/>
</dbReference>
<organism evidence="2 3">
    <name type="scientific">Stylonychia lemnae</name>
    <name type="common">Ciliate</name>
    <dbReference type="NCBI Taxonomy" id="5949"/>
    <lineage>
        <taxon>Eukaryota</taxon>
        <taxon>Sar</taxon>
        <taxon>Alveolata</taxon>
        <taxon>Ciliophora</taxon>
        <taxon>Intramacronucleata</taxon>
        <taxon>Spirotrichea</taxon>
        <taxon>Stichotrichia</taxon>
        <taxon>Sporadotrichida</taxon>
        <taxon>Oxytrichidae</taxon>
        <taxon>Stylonychinae</taxon>
        <taxon>Stylonychia</taxon>
    </lineage>
</organism>
<protein>
    <submittedName>
        <fullName evidence="2">Uncharacterized protein</fullName>
    </submittedName>
</protein>
<feature type="compositionally biased region" description="Low complexity" evidence="1">
    <location>
        <begin position="1"/>
        <end position="17"/>
    </location>
</feature>
<name>A0A078BA91_STYLE</name>
<feature type="compositionally biased region" description="Basic and acidic residues" evidence="1">
    <location>
        <begin position="69"/>
        <end position="83"/>
    </location>
</feature>
<dbReference type="EMBL" id="CCKQ01019430">
    <property type="protein sequence ID" value="CDW91445.1"/>
    <property type="molecule type" value="Genomic_DNA"/>
</dbReference>
<dbReference type="InParanoid" id="A0A078BA91"/>
<dbReference type="InterPro" id="IPR011107">
    <property type="entry name" value="PPI_Ypi1"/>
</dbReference>
<dbReference type="AlphaFoldDB" id="A0A078BA91"/>
<evidence type="ECO:0000313" key="3">
    <source>
        <dbReference type="Proteomes" id="UP000039865"/>
    </source>
</evidence>
<dbReference type="OMA" id="SQSHEVE"/>
<dbReference type="GO" id="GO:0005634">
    <property type="term" value="C:nucleus"/>
    <property type="evidence" value="ECO:0007669"/>
    <property type="project" value="TreeGrafter"/>
</dbReference>
<accession>A0A078BA91</accession>
<feature type="region of interest" description="Disordered" evidence="1">
    <location>
        <begin position="1"/>
        <end position="20"/>
    </location>
</feature>
<reference evidence="2 3" key="1">
    <citation type="submission" date="2014-06" db="EMBL/GenBank/DDBJ databases">
        <authorList>
            <person name="Swart Estienne"/>
        </authorList>
    </citation>
    <scope>NUCLEOTIDE SEQUENCE [LARGE SCALE GENOMIC DNA]</scope>
    <source>
        <strain evidence="2 3">130c</strain>
    </source>
</reference>
<keyword evidence="3" id="KW-1185">Reference proteome</keyword>
<evidence type="ECO:0000313" key="2">
    <source>
        <dbReference type="EMBL" id="CDW91445.1"/>
    </source>
</evidence>
<feature type="region of interest" description="Disordered" evidence="1">
    <location>
        <begin position="54"/>
        <end position="105"/>
    </location>
</feature>
<dbReference type="FunCoup" id="A0A078BA91">
    <property type="interactions" value="2"/>
</dbReference>
<dbReference type="PANTHER" id="PTHR20835:SF0">
    <property type="entry name" value="E3 UBIQUITIN-PROTEIN LIGASE PPP1R11"/>
    <property type="match status" value="1"/>
</dbReference>
<dbReference type="PANTHER" id="PTHR20835">
    <property type="entry name" value="E3 UBIQUITIN-PROTEIN LIGASE PPP1R11-RELATED"/>
    <property type="match status" value="1"/>
</dbReference>
<gene>
    <name evidence="2" type="primary">Contig8804.g9406</name>
    <name evidence="2" type="ORF">STYLEM_20600</name>
</gene>
<feature type="compositionally biased region" description="Basic residues" evidence="1">
    <location>
        <begin position="84"/>
        <end position="93"/>
    </location>
</feature>
<proteinExistence type="predicted"/>
<sequence>MESTTQTITQTQSQPQIHTFEIKKKQSIKWAEDTIDNEHLGRKKSKICCQYEKPVKHPDEESDNSSCCDSDKEDERNSYDRPPKHMRKHQHKNHDHDHDHDHTKQ</sequence>